<reference evidence="6" key="1">
    <citation type="submission" date="2020-10" db="EMBL/GenBank/DDBJ databases">
        <authorList>
            <person name="Gilroy R."/>
        </authorList>
    </citation>
    <scope>NUCLEOTIDE SEQUENCE</scope>
    <source>
        <strain evidence="6">D3-1215</strain>
    </source>
</reference>
<dbReference type="GO" id="GO:0006084">
    <property type="term" value="P:acetyl-CoA metabolic process"/>
    <property type="evidence" value="ECO:0007669"/>
    <property type="project" value="InterPro"/>
</dbReference>
<dbReference type="Proteomes" id="UP000823637">
    <property type="component" value="Unassembled WGS sequence"/>
</dbReference>
<dbReference type="AlphaFoldDB" id="A0A9D9HE62"/>
<dbReference type="NCBIfam" id="TIGR03458">
    <property type="entry name" value="YgfH_subfam"/>
    <property type="match status" value="1"/>
</dbReference>
<dbReference type="InterPro" id="IPR017821">
    <property type="entry name" value="Succinate_CoA_transferase"/>
</dbReference>
<evidence type="ECO:0000313" key="7">
    <source>
        <dbReference type="Proteomes" id="UP000823637"/>
    </source>
</evidence>
<gene>
    <name evidence="6" type="ORF">IAC32_03485</name>
</gene>
<dbReference type="GO" id="GO:0008775">
    <property type="term" value="F:acetate CoA-transferase activity"/>
    <property type="evidence" value="ECO:0007669"/>
    <property type="project" value="InterPro"/>
</dbReference>
<name>A0A9D9HE62_9BACT</name>
<comment type="similarity">
    <text evidence="1">Belongs to the acetyl-CoA hydrolase/transferase family.</text>
</comment>
<evidence type="ECO:0000259" key="4">
    <source>
        <dbReference type="Pfam" id="PF02550"/>
    </source>
</evidence>
<dbReference type="InterPro" id="IPR046433">
    <property type="entry name" value="ActCoA_hydro"/>
</dbReference>
<feature type="binding site" evidence="3">
    <location>
        <position position="399"/>
    </location>
    <ligand>
        <name>CoA</name>
        <dbReference type="ChEBI" id="CHEBI:57287"/>
    </ligand>
</feature>
<sequence>MNFPILTAAEAAQLVNDGDVVGFSGFTPAGVPKAVAPEIAKRAEALHAEGKPFKISVYTGASTGDSVDGALVRAQAVSFRTPYQSNKDLRASMNKTGGVDYVDMHLSHLAQEMRYGFMSRPNVLIVEACDIEPDGTVVLTAAVGNVATFARYADKVIIELNKHHSKQLRGMHDIYEPADPPVRREIPIYTVKDRIGSPVLKLDPSKIVGIVETDLPDEVGSFHTPDEVTMRIGRNVSEFLTQEIKSGRIPAAFLPIQSGVGNIANAVLYELGNNPHVPPFTMYTEVMQDAVIDLMRQGRITFGSACALTVTAPVLQGIYDDMSYFHDKILLRPQELSNNPELIRRLGLITINTALEADIYGNINSTHVTGTRMMNGIGGSGDFTRNAYISIFTTPATAKDGKISSIVPMVSHLDHSEHSVKILVTEFGVADLRGKSPRQRAEEIINKCVDPEYRPMLRDYLALCKDGHTPHNLAACFGMHRAFMETGDMRTTDWSKFQ</sequence>
<evidence type="ECO:0000259" key="5">
    <source>
        <dbReference type="Pfam" id="PF13336"/>
    </source>
</evidence>
<dbReference type="PANTHER" id="PTHR43609">
    <property type="entry name" value="ACETYL-COA HYDROLASE"/>
    <property type="match status" value="1"/>
</dbReference>
<dbReference type="FunFam" id="3.40.1080.20:FF:000001">
    <property type="entry name" value="Acetyl-CoA hydrolase Ach1"/>
    <property type="match status" value="1"/>
</dbReference>
<dbReference type="GO" id="GO:0003986">
    <property type="term" value="F:acetyl-CoA hydrolase activity"/>
    <property type="evidence" value="ECO:0007669"/>
    <property type="project" value="TreeGrafter"/>
</dbReference>
<dbReference type="InterPro" id="IPR038460">
    <property type="entry name" value="AcetylCoA_hyd_C_sf"/>
</dbReference>
<dbReference type="PANTHER" id="PTHR43609:SF1">
    <property type="entry name" value="ACETYL-COA HYDROLASE"/>
    <property type="match status" value="1"/>
</dbReference>
<feature type="active site" description="5-glutamyl coenzyme A thioester intermediate" evidence="2">
    <location>
        <position position="285"/>
    </location>
</feature>
<feature type="domain" description="Acetyl-CoA hydrolase/transferase N-terminal" evidence="4">
    <location>
        <begin position="8"/>
        <end position="212"/>
    </location>
</feature>
<proteinExistence type="inferred from homology"/>
<dbReference type="InterPro" id="IPR026888">
    <property type="entry name" value="AcetylCoA_hyd_C"/>
</dbReference>
<protein>
    <submittedName>
        <fullName evidence="6">Acetyl-CoA hydrolase/transferase family protein</fullName>
    </submittedName>
</protein>
<dbReference type="Gene3D" id="3.30.750.70">
    <property type="entry name" value="4-hydroxybutyrate coenzyme like domains"/>
    <property type="match status" value="1"/>
</dbReference>
<keyword evidence="6" id="KW-0378">Hydrolase</keyword>
<reference evidence="6" key="2">
    <citation type="journal article" date="2021" name="PeerJ">
        <title>Extensive microbial diversity within the chicken gut microbiome revealed by metagenomics and culture.</title>
        <authorList>
            <person name="Gilroy R."/>
            <person name="Ravi A."/>
            <person name="Getino M."/>
            <person name="Pursley I."/>
            <person name="Horton D.L."/>
            <person name="Alikhan N.F."/>
            <person name="Baker D."/>
            <person name="Gharbi K."/>
            <person name="Hall N."/>
            <person name="Watson M."/>
            <person name="Adriaenssens E.M."/>
            <person name="Foster-Nyarko E."/>
            <person name="Jarju S."/>
            <person name="Secka A."/>
            <person name="Antonio M."/>
            <person name="Oren A."/>
            <person name="Chaudhuri R.R."/>
            <person name="La Ragione R."/>
            <person name="Hildebrand F."/>
            <person name="Pallen M.J."/>
        </authorList>
    </citation>
    <scope>NUCLEOTIDE SEQUENCE</scope>
    <source>
        <strain evidence="6">D3-1215</strain>
    </source>
</reference>
<feature type="binding site" evidence="3">
    <location>
        <position position="379"/>
    </location>
    <ligand>
        <name>CoA</name>
        <dbReference type="ChEBI" id="CHEBI:57287"/>
    </ligand>
</feature>
<dbReference type="Gene3D" id="3.40.1080.10">
    <property type="entry name" value="Glutaconate Coenzyme A-transferase"/>
    <property type="match status" value="1"/>
</dbReference>
<organism evidence="6 7">
    <name type="scientific">Candidatus Enterocola intestinipullorum</name>
    <dbReference type="NCBI Taxonomy" id="2840783"/>
    <lineage>
        <taxon>Bacteria</taxon>
        <taxon>Pseudomonadati</taxon>
        <taxon>Bacteroidota</taxon>
        <taxon>Bacteroidia</taxon>
        <taxon>Bacteroidales</taxon>
        <taxon>Candidatus Enterocola</taxon>
    </lineage>
</organism>
<dbReference type="EMBL" id="JADIMR010000049">
    <property type="protein sequence ID" value="MBO8446793.1"/>
    <property type="molecule type" value="Genomic_DNA"/>
</dbReference>
<dbReference type="Gene3D" id="3.40.1080.20">
    <property type="entry name" value="Acetyl-CoA hydrolase/transferase C-terminal domain"/>
    <property type="match status" value="1"/>
</dbReference>
<evidence type="ECO:0000256" key="2">
    <source>
        <dbReference type="PIRSR" id="PIRSR617821-1"/>
    </source>
</evidence>
<dbReference type="Pfam" id="PF02550">
    <property type="entry name" value="AcetylCoA_hydro"/>
    <property type="match status" value="1"/>
</dbReference>
<evidence type="ECO:0000256" key="3">
    <source>
        <dbReference type="PIRSR" id="PIRSR617821-2"/>
    </source>
</evidence>
<feature type="domain" description="Acetyl-CoA hydrolase/transferase C-terminal" evidence="5">
    <location>
        <begin position="318"/>
        <end position="460"/>
    </location>
</feature>
<dbReference type="InterPro" id="IPR003702">
    <property type="entry name" value="ActCoA_hydro_N"/>
</dbReference>
<evidence type="ECO:0000256" key="1">
    <source>
        <dbReference type="ARBA" id="ARBA00009632"/>
    </source>
</evidence>
<dbReference type="GO" id="GO:0006083">
    <property type="term" value="P:acetate metabolic process"/>
    <property type="evidence" value="ECO:0007669"/>
    <property type="project" value="InterPro"/>
</dbReference>
<evidence type="ECO:0000313" key="6">
    <source>
        <dbReference type="EMBL" id="MBO8446793.1"/>
    </source>
</evidence>
<dbReference type="Pfam" id="PF13336">
    <property type="entry name" value="AcetylCoA_hyd_C"/>
    <property type="match status" value="1"/>
</dbReference>
<comment type="caution">
    <text evidence="6">The sequence shown here is derived from an EMBL/GenBank/DDBJ whole genome shotgun (WGS) entry which is preliminary data.</text>
</comment>
<feature type="binding site" evidence="3">
    <location>
        <position position="375"/>
    </location>
    <ligand>
        <name>CoA</name>
        <dbReference type="ChEBI" id="CHEBI:57287"/>
    </ligand>
</feature>
<accession>A0A9D9HE62</accession>
<dbReference type="InterPro" id="IPR037171">
    <property type="entry name" value="NagB/RpiA_transferase-like"/>
</dbReference>
<dbReference type="SUPFAM" id="SSF100950">
    <property type="entry name" value="NagB/RpiA/CoA transferase-like"/>
    <property type="match status" value="2"/>
</dbReference>